<protein>
    <submittedName>
        <fullName evidence="1">Uncharacterized protein</fullName>
    </submittedName>
</protein>
<sequence>MVVSPFQHLRIPEKQEKADEAAVLFREMLKLVKSLHAQLGSSEPGNESDGKSISVAWLNYLVEQVNLKKHTVC</sequence>
<dbReference type="AlphaFoldDB" id="A0A9E7J8Z3"/>
<evidence type="ECO:0000313" key="2">
    <source>
        <dbReference type="Proteomes" id="UP001055439"/>
    </source>
</evidence>
<reference evidence="1" key="1">
    <citation type="submission" date="2022-05" db="EMBL/GenBank/DDBJ databases">
        <title>The Musa troglodytarum L. genome provides insights into the mechanism of non-climacteric behaviour and enrichment of carotenoids.</title>
        <authorList>
            <person name="Wang J."/>
        </authorList>
    </citation>
    <scope>NUCLEOTIDE SEQUENCE</scope>
    <source>
        <tissue evidence="1">Leaf</tissue>
    </source>
</reference>
<name>A0A9E7J8Z3_9LILI</name>
<gene>
    <name evidence="1" type="ORF">MUK42_36777</name>
</gene>
<evidence type="ECO:0000313" key="1">
    <source>
        <dbReference type="EMBL" id="URD72390.1"/>
    </source>
</evidence>
<accession>A0A9E7J8Z3</accession>
<organism evidence="1 2">
    <name type="scientific">Musa troglodytarum</name>
    <name type="common">fe'i banana</name>
    <dbReference type="NCBI Taxonomy" id="320322"/>
    <lineage>
        <taxon>Eukaryota</taxon>
        <taxon>Viridiplantae</taxon>
        <taxon>Streptophyta</taxon>
        <taxon>Embryophyta</taxon>
        <taxon>Tracheophyta</taxon>
        <taxon>Spermatophyta</taxon>
        <taxon>Magnoliopsida</taxon>
        <taxon>Liliopsida</taxon>
        <taxon>Zingiberales</taxon>
        <taxon>Musaceae</taxon>
        <taxon>Musa</taxon>
    </lineage>
</organism>
<proteinExistence type="predicted"/>
<dbReference type="EMBL" id="CP097502">
    <property type="protein sequence ID" value="URD72390.1"/>
    <property type="molecule type" value="Genomic_DNA"/>
</dbReference>
<dbReference type="Proteomes" id="UP001055439">
    <property type="component" value="Chromosome 1"/>
</dbReference>
<keyword evidence="2" id="KW-1185">Reference proteome</keyword>